<dbReference type="GO" id="GO:0019645">
    <property type="term" value="P:anaerobic electron transport chain"/>
    <property type="evidence" value="ECO:0007669"/>
    <property type="project" value="InterPro"/>
</dbReference>
<dbReference type="InterPro" id="IPR007059">
    <property type="entry name" value="DmsC"/>
</dbReference>
<keyword evidence="3" id="KW-1185">Reference proteome</keyword>
<dbReference type="Proteomes" id="UP000294599">
    <property type="component" value="Unassembled WGS sequence"/>
</dbReference>
<dbReference type="GO" id="GO:0005886">
    <property type="term" value="C:plasma membrane"/>
    <property type="evidence" value="ECO:0007669"/>
    <property type="project" value="TreeGrafter"/>
</dbReference>
<dbReference type="Pfam" id="PF04976">
    <property type="entry name" value="DmsC"/>
    <property type="match status" value="1"/>
</dbReference>
<evidence type="ECO:0000256" key="1">
    <source>
        <dbReference type="SAM" id="Phobius"/>
    </source>
</evidence>
<feature type="transmembrane region" description="Helical" evidence="1">
    <location>
        <begin position="143"/>
        <end position="167"/>
    </location>
</feature>
<dbReference type="Gene3D" id="1.20.1630.10">
    <property type="entry name" value="Formate dehydrogenase/DMSO reductase domain"/>
    <property type="match status" value="1"/>
</dbReference>
<evidence type="ECO:0000313" key="2">
    <source>
        <dbReference type="EMBL" id="TCS95243.1"/>
    </source>
</evidence>
<feature type="transmembrane region" description="Helical" evidence="1">
    <location>
        <begin position="173"/>
        <end position="195"/>
    </location>
</feature>
<feature type="transmembrane region" description="Helical" evidence="1">
    <location>
        <begin position="42"/>
        <end position="62"/>
    </location>
</feature>
<feature type="transmembrane region" description="Helical" evidence="1">
    <location>
        <begin position="111"/>
        <end position="131"/>
    </location>
</feature>
<comment type="caution">
    <text evidence="2">The sequence shown here is derived from an EMBL/GenBank/DDBJ whole genome shotgun (WGS) entry which is preliminary data.</text>
</comment>
<proteinExistence type="predicted"/>
<dbReference type="EMBL" id="SMAF01000019">
    <property type="protein sequence ID" value="TCS95243.1"/>
    <property type="molecule type" value="Genomic_DNA"/>
</dbReference>
<gene>
    <name evidence="2" type="ORF">EDC25_11922</name>
</gene>
<feature type="transmembrane region" description="Helical" evidence="1">
    <location>
        <begin position="276"/>
        <end position="296"/>
    </location>
</feature>
<feature type="transmembrane region" description="Helical" evidence="1">
    <location>
        <begin position="83"/>
        <end position="105"/>
    </location>
</feature>
<keyword evidence="1" id="KW-1133">Transmembrane helix</keyword>
<accession>A0A4S3KUN7</accession>
<dbReference type="PANTHER" id="PTHR38095:SF1">
    <property type="entry name" value="ANAEROBIC DIMETHYL SULFOXIDE REDUCTASE CHAIN YNFH"/>
    <property type="match status" value="1"/>
</dbReference>
<dbReference type="GO" id="GO:0009390">
    <property type="term" value="C:dimethyl sulfoxide reductase complex"/>
    <property type="evidence" value="ECO:0007669"/>
    <property type="project" value="TreeGrafter"/>
</dbReference>
<reference evidence="2 3" key="1">
    <citation type="submission" date="2019-03" db="EMBL/GenBank/DDBJ databases">
        <title>Genomic Encyclopedia of Type Strains, Phase IV (KMG-IV): sequencing the most valuable type-strain genomes for metagenomic binning, comparative biology and taxonomic classification.</title>
        <authorList>
            <person name="Goeker M."/>
        </authorList>
    </citation>
    <scope>NUCLEOTIDE SEQUENCE [LARGE SCALE GENOMIC DNA]</scope>
    <source>
        <strain evidence="2 3">DSM 21944</strain>
    </source>
</reference>
<keyword evidence="1" id="KW-0472">Membrane</keyword>
<organism evidence="2 3">
    <name type="scientific">Pseudofulvimonas gallinarii</name>
    <dbReference type="NCBI Taxonomy" id="634155"/>
    <lineage>
        <taxon>Bacteria</taxon>
        <taxon>Pseudomonadati</taxon>
        <taxon>Pseudomonadota</taxon>
        <taxon>Gammaproteobacteria</taxon>
        <taxon>Lysobacterales</taxon>
        <taxon>Rhodanobacteraceae</taxon>
        <taxon>Pseudofulvimonas</taxon>
    </lineage>
</organism>
<dbReference type="OrthoDB" id="5520897at2"/>
<feature type="transmembrane region" description="Helical" evidence="1">
    <location>
        <begin position="7"/>
        <end position="30"/>
    </location>
</feature>
<dbReference type="AlphaFoldDB" id="A0A4S3KUN7"/>
<protein>
    <submittedName>
        <fullName evidence="2">DMSO reductase anchor subunit</fullName>
    </submittedName>
</protein>
<feature type="transmembrane region" description="Helical" evidence="1">
    <location>
        <begin position="252"/>
        <end position="270"/>
    </location>
</feature>
<keyword evidence="1" id="KW-0812">Transmembrane</keyword>
<name>A0A4S3KUN7_9GAMM</name>
<dbReference type="GO" id="GO:0009389">
    <property type="term" value="F:dimethyl sulfoxide reductase activity"/>
    <property type="evidence" value="ECO:0007669"/>
    <property type="project" value="TreeGrafter"/>
</dbReference>
<evidence type="ECO:0000313" key="3">
    <source>
        <dbReference type="Proteomes" id="UP000294599"/>
    </source>
</evidence>
<dbReference type="RefSeq" id="WP_123521662.1">
    <property type="nucleotide sequence ID" value="NZ_JBHLWF010000083.1"/>
</dbReference>
<sequence>MHPAASVILFTTLSGAGYGLLFWLGLWLLAGRETLPDLALPALAVGFVLVSVGLLASVAHLGRPLRAWRAFSQWRSSWLSREGMIAVISLAILVALAFALVAGAARGRVDVLALALCVAAALTIYCTARIYSSLRPIPAWHNAWVLPGYAVLAAATGAAWLSLLAALVAQAEALRMVALASLALFVLSVVVKVAYWRHVDRHGAGVDAASALALPAGSRVMPFEAPHTEANFLLKEMGFALARKHGRRLRRIVVMLLCLAPLPVLAAAFLQAGGVLAGAIGVLLAMLAVLVERWLFFAQARHVVMTYYDARPS</sequence>
<dbReference type="PANTHER" id="PTHR38095">
    <property type="entry name" value="ANAEROBIC DIMETHYL SULFOXIDE REDUCTASE CHAIN YNFH"/>
    <property type="match status" value="1"/>
</dbReference>